<proteinExistence type="predicted"/>
<dbReference type="Pfam" id="PF00941">
    <property type="entry name" value="FAD_binding_5"/>
    <property type="match status" value="1"/>
</dbReference>
<dbReference type="Gene3D" id="3.30.390.50">
    <property type="entry name" value="CO dehydrogenase flavoprotein, C-terminal domain"/>
    <property type="match status" value="1"/>
</dbReference>
<organism evidence="5 6">
    <name type="scientific">Candidatus Ozemobacter sibiricus</name>
    <dbReference type="NCBI Taxonomy" id="2268124"/>
    <lineage>
        <taxon>Bacteria</taxon>
        <taxon>Candidatus Ozemobacteria</taxon>
        <taxon>Candidatus Ozemobacterales</taxon>
        <taxon>Candidatus Ozemobacteraceae</taxon>
        <taxon>Candidatus Ozemobacter</taxon>
    </lineage>
</organism>
<dbReference type="EMBL" id="QOQW01000002">
    <property type="protein sequence ID" value="RCK81193.1"/>
    <property type="molecule type" value="Genomic_DNA"/>
</dbReference>
<evidence type="ECO:0000256" key="1">
    <source>
        <dbReference type="ARBA" id="ARBA00022630"/>
    </source>
</evidence>
<dbReference type="InterPro" id="IPR002346">
    <property type="entry name" value="Mopterin_DH_FAD-bd"/>
</dbReference>
<evidence type="ECO:0000313" key="6">
    <source>
        <dbReference type="Proteomes" id="UP000252355"/>
    </source>
</evidence>
<dbReference type="SUPFAM" id="SSF55447">
    <property type="entry name" value="CO dehydrogenase flavoprotein C-terminal domain-like"/>
    <property type="match status" value="1"/>
</dbReference>
<dbReference type="InterPro" id="IPR016167">
    <property type="entry name" value="FAD-bd_PCMH_sub1"/>
</dbReference>
<dbReference type="AlphaFoldDB" id="A0A367ZSR7"/>
<dbReference type="Proteomes" id="UP000252355">
    <property type="component" value="Unassembled WGS sequence"/>
</dbReference>
<dbReference type="PANTHER" id="PTHR42659">
    <property type="entry name" value="XANTHINE DEHYDROGENASE SUBUNIT C-RELATED"/>
    <property type="match status" value="1"/>
</dbReference>
<evidence type="ECO:0000256" key="2">
    <source>
        <dbReference type="ARBA" id="ARBA00022827"/>
    </source>
</evidence>
<protein>
    <submittedName>
        <fullName evidence="5">Xanthine dehydrogenase, FAD binding subunit</fullName>
    </submittedName>
</protein>
<keyword evidence="1" id="KW-0285">Flavoprotein</keyword>
<dbReference type="PANTHER" id="PTHR42659:SF2">
    <property type="entry name" value="XANTHINE DEHYDROGENASE SUBUNIT C-RELATED"/>
    <property type="match status" value="1"/>
</dbReference>
<evidence type="ECO:0000313" key="5">
    <source>
        <dbReference type="EMBL" id="RCK81193.1"/>
    </source>
</evidence>
<sequence>MLHEFSYLAPRERNDLLQLLKKHAGQARLLAGGTDLLCEIRLGTDKPAFLLDVKHIPELQDIAWSERDGLSIGAAVTCLEIMRHPVIRKKFPLLAHAAGQIGSAQLRNRATIGGNLCTASPCADLGCSSLALGARVELASVRGTRVIPMKEFFTGVKQTQLQDDEIVQRVLYPPDAAGAAWGMEKLKRIKGHDLAVVSVAIARTAKWLRVGIGSCAPTPVVTADLAPPATVATVVAAARRVIAPIDDVRASREFRLFMVEEFIGRLMARLA</sequence>
<dbReference type="InterPro" id="IPR016169">
    <property type="entry name" value="FAD-bd_PCMH_sub2"/>
</dbReference>
<dbReference type="GO" id="GO:0016491">
    <property type="term" value="F:oxidoreductase activity"/>
    <property type="evidence" value="ECO:0007669"/>
    <property type="project" value="UniProtKB-KW"/>
</dbReference>
<feature type="domain" description="FAD-binding PCMH-type" evidence="4">
    <location>
        <begin position="1"/>
        <end position="177"/>
    </location>
</feature>
<dbReference type="FunFam" id="3.30.465.10:FF:000017">
    <property type="entry name" value="Xanthine dehydrogenase, FAD binding subunit"/>
    <property type="match status" value="1"/>
</dbReference>
<dbReference type="InterPro" id="IPR016166">
    <property type="entry name" value="FAD-bd_PCMH"/>
</dbReference>
<evidence type="ECO:0000256" key="3">
    <source>
        <dbReference type="ARBA" id="ARBA00023002"/>
    </source>
</evidence>
<name>A0A367ZSR7_9BACT</name>
<dbReference type="SUPFAM" id="SSF56176">
    <property type="entry name" value="FAD-binding/transporter-associated domain-like"/>
    <property type="match status" value="1"/>
</dbReference>
<dbReference type="InterPro" id="IPR036683">
    <property type="entry name" value="CO_DH_flav_C_dom_sf"/>
</dbReference>
<comment type="caution">
    <text evidence="5">The sequence shown here is derived from an EMBL/GenBank/DDBJ whole genome shotgun (WGS) entry which is preliminary data.</text>
</comment>
<dbReference type="InterPro" id="IPR036318">
    <property type="entry name" value="FAD-bd_PCMH-like_sf"/>
</dbReference>
<dbReference type="GO" id="GO:0071949">
    <property type="term" value="F:FAD binding"/>
    <property type="evidence" value="ECO:0007669"/>
    <property type="project" value="InterPro"/>
</dbReference>
<evidence type="ECO:0000259" key="4">
    <source>
        <dbReference type="PROSITE" id="PS51387"/>
    </source>
</evidence>
<dbReference type="Gene3D" id="3.30.465.10">
    <property type="match status" value="1"/>
</dbReference>
<gene>
    <name evidence="5" type="ORF">OZSIB_2062</name>
</gene>
<dbReference type="InterPro" id="IPR005107">
    <property type="entry name" value="CO_DH_flav_C"/>
</dbReference>
<keyword evidence="2" id="KW-0274">FAD</keyword>
<dbReference type="Gene3D" id="3.30.43.10">
    <property type="entry name" value="Uridine Diphospho-n-acetylenolpyruvylglucosamine Reductase, domain 2"/>
    <property type="match status" value="1"/>
</dbReference>
<dbReference type="SMART" id="SM01092">
    <property type="entry name" value="CO_deh_flav_C"/>
    <property type="match status" value="1"/>
</dbReference>
<accession>A0A367ZSR7</accession>
<dbReference type="InterPro" id="IPR051312">
    <property type="entry name" value="Diverse_Substr_Oxidored"/>
</dbReference>
<reference evidence="5 6" key="1">
    <citation type="submission" date="2018-05" db="EMBL/GenBank/DDBJ databases">
        <title>A metagenomic window into the 2 km-deep terrestrial subsurface aquifer revealed taxonomically and functionally diverse microbial community comprising novel uncultured bacterial lineages.</title>
        <authorList>
            <person name="Kadnikov V.V."/>
            <person name="Mardanov A.V."/>
            <person name="Beletsky A.V."/>
            <person name="Banks D."/>
            <person name="Pimenov N.V."/>
            <person name="Frank Y.A."/>
            <person name="Karnachuk O.V."/>
            <person name="Ravin N.V."/>
        </authorList>
    </citation>
    <scope>NUCLEOTIDE SEQUENCE [LARGE SCALE GENOMIC DNA]</scope>
    <source>
        <strain evidence="5">BY5</strain>
    </source>
</reference>
<keyword evidence="3" id="KW-0560">Oxidoreductase</keyword>
<dbReference type="PROSITE" id="PS51387">
    <property type="entry name" value="FAD_PCMH"/>
    <property type="match status" value="1"/>
</dbReference>